<gene>
    <name evidence="2" type="ORF">VCUG_00615</name>
</gene>
<name>L2GXT8_VAVCU</name>
<feature type="signal peptide" evidence="1">
    <location>
        <begin position="1"/>
        <end position="19"/>
    </location>
</feature>
<dbReference type="GeneID" id="19878500"/>
<dbReference type="HOGENOM" id="CLU_834710_0_0_1"/>
<protein>
    <submittedName>
        <fullName evidence="2">Uncharacterized protein</fullName>
    </submittedName>
</protein>
<evidence type="ECO:0000256" key="1">
    <source>
        <dbReference type="SAM" id="SignalP"/>
    </source>
</evidence>
<keyword evidence="1" id="KW-0732">Signal</keyword>
<feature type="chain" id="PRO_5003960457" evidence="1">
    <location>
        <begin position="20"/>
        <end position="333"/>
    </location>
</feature>
<dbReference type="RefSeq" id="XP_008073636.1">
    <property type="nucleotide sequence ID" value="XM_008075445.1"/>
</dbReference>
<proteinExistence type="predicted"/>
<keyword evidence="3" id="KW-1185">Reference proteome</keyword>
<dbReference type="EMBL" id="GL877410">
    <property type="protein sequence ID" value="ELA47895.1"/>
    <property type="molecule type" value="Genomic_DNA"/>
</dbReference>
<dbReference type="AlphaFoldDB" id="L2GXT8"/>
<reference evidence="3" key="1">
    <citation type="submission" date="2011-03" db="EMBL/GenBank/DDBJ databases">
        <title>The genome sequence of Vavraia culicis strain floridensis.</title>
        <authorList>
            <consortium name="The Broad Institute Genome Sequencing Platform"/>
            <person name="Cuomo C."/>
            <person name="Becnel J."/>
            <person name="Sanscrainte N."/>
            <person name="Young S.K."/>
            <person name="Zeng Q."/>
            <person name="Gargeya S."/>
            <person name="Fitzgerald M."/>
            <person name="Haas B."/>
            <person name="Abouelleil A."/>
            <person name="Alvarado L."/>
            <person name="Arachchi H.M."/>
            <person name="Berlin A."/>
            <person name="Chapman S.B."/>
            <person name="Gearin G."/>
            <person name="Goldberg J."/>
            <person name="Griggs A."/>
            <person name="Gujja S."/>
            <person name="Hansen M."/>
            <person name="Heiman D."/>
            <person name="Howarth C."/>
            <person name="Larimer J."/>
            <person name="Lui A."/>
            <person name="MacDonald P.J.P."/>
            <person name="McCowen C."/>
            <person name="Montmayeur A."/>
            <person name="Murphy C."/>
            <person name="Neiman D."/>
            <person name="Pearson M."/>
            <person name="Priest M."/>
            <person name="Roberts A."/>
            <person name="Saif S."/>
            <person name="Shea T."/>
            <person name="Sisk P."/>
            <person name="Stolte C."/>
            <person name="Sykes S."/>
            <person name="Wortman J."/>
            <person name="Nusbaum C."/>
            <person name="Birren B."/>
        </authorList>
    </citation>
    <scope>NUCLEOTIDE SEQUENCE [LARGE SCALE GENOMIC DNA]</scope>
    <source>
        <strain evidence="3">floridensis</strain>
    </source>
</reference>
<dbReference type="VEuPathDB" id="MicrosporidiaDB:VCUG_00615"/>
<organism evidence="2 3">
    <name type="scientific">Vavraia culicis (isolate floridensis)</name>
    <name type="common">Microsporidian parasite</name>
    <dbReference type="NCBI Taxonomy" id="948595"/>
    <lineage>
        <taxon>Eukaryota</taxon>
        <taxon>Fungi</taxon>
        <taxon>Fungi incertae sedis</taxon>
        <taxon>Microsporidia</taxon>
        <taxon>Pleistophoridae</taxon>
        <taxon>Vavraia</taxon>
    </lineage>
</organism>
<evidence type="ECO:0000313" key="3">
    <source>
        <dbReference type="Proteomes" id="UP000011081"/>
    </source>
</evidence>
<dbReference type="OrthoDB" id="10277000at2759"/>
<accession>L2GXT8</accession>
<sequence>MLNYFIAVCAWLLFTLVDGYIVENPCTYCIGDMQSDTETLSAELTEASETVSNADSNGTSNGELLVYTIDYPNLQKVQSCFTARNGLALRDIKRVFCLDLGLGNEFENAVLSRLDSFFRNVDTHFALFLLNCCIRFHGQDADLSKDFELFMGSEQSYLGHDKNVRVIFRNEGAIDINSRSRIQMVANGIFRKKNLASDTKNIEFEQFQVEITKVEHPHIIRNCQNRMYEFIFHCYPDTFLSVDYEQYLDIQGKCFNAMLGNQIPEDVKSNDIKRNPIIDVHLDNDLSRLILYNIVDSCIYEDYCDFRTRIFSESPDQDTEQADNASEFASYNY</sequence>
<dbReference type="Proteomes" id="UP000011081">
    <property type="component" value="Unassembled WGS sequence"/>
</dbReference>
<dbReference type="InParanoid" id="L2GXT8"/>
<evidence type="ECO:0000313" key="2">
    <source>
        <dbReference type="EMBL" id="ELA47895.1"/>
    </source>
</evidence>